<dbReference type="InterPro" id="IPR035920">
    <property type="entry name" value="YhbY-like_sf"/>
</dbReference>
<name>A0A1N6KXZ4_9BURK</name>
<dbReference type="Gene3D" id="3.30.110.60">
    <property type="entry name" value="YhbY-like"/>
    <property type="match status" value="1"/>
</dbReference>
<accession>A0A1N6KXZ4</accession>
<dbReference type="InterPro" id="IPR001890">
    <property type="entry name" value="RNA-binding_CRM"/>
</dbReference>
<dbReference type="Proteomes" id="UP000185151">
    <property type="component" value="Unassembled WGS sequence"/>
</dbReference>
<reference evidence="5 6" key="1">
    <citation type="submission" date="2016-11" db="EMBL/GenBank/DDBJ databases">
        <authorList>
            <person name="Jaros S."/>
            <person name="Januszkiewicz K."/>
            <person name="Wedrychowicz H."/>
        </authorList>
    </citation>
    <scope>NUCLEOTIDE SEQUENCE [LARGE SCALE GENOMIC DNA]</scope>
    <source>
        <strain evidence="5 6">GAS95</strain>
    </source>
</reference>
<feature type="domain" description="CRM" evidence="4">
    <location>
        <begin position="4"/>
        <end position="100"/>
    </location>
</feature>
<dbReference type="PROSITE" id="PS51295">
    <property type="entry name" value="CRM"/>
    <property type="match status" value="1"/>
</dbReference>
<proteinExistence type="predicted"/>
<evidence type="ECO:0000256" key="2">
    <source>
        <dbReference type="PROSITE-ProRule" id="PRU00626"/>
    </source>
</evidence>
<sequence>MPALNVSTDQRAELRSQAHALKPVVLIGAEGLTDAVLAEIKVHLAAHQLIKIRVFGDEREERLAIYEQICDALNAAPIQHIGKLLVIWKPEAAAKPATRAKRGELPSAREAASDDARPGKGRAPRVVTVVKPSEIPMRKPKPKKVVVRGNERVTAGGNIKRAKKRQASAKRPHQSVK</sequence>
<dbReference type="InterPro" id="IPR051925">
    <property type="entry name" value="RNA-binding_domain"/>
</dbReference>
<dbReference type="SUPFAM" id="SSF75471">
    <property type="entry name" value="YhbY-like"/>
    <property type="match status" value="1"/>
</dbReference>
<gene>
    <name evidence="5" type="ORF">SAMN05444165_5234</name>
</gene>
<dbReference type="PANTHER" id="PTHR40065:SF3">
    <property type="entry name" value="RNA-BINDING PROTEIN YHBY"/>
    <property type="match status" value="1"/>
</dbReference>
<organism evidence="5 6">
    <name type="scientific">Paraburkholderia phenazinium</name>
    <dbReference type="NCBI Taxonomy" id="60549"/>
    <lineage>
        <taxon>Bacteria</taxon>
        <taxon>Pseudomonadati</taxon>
        <taxon>Pseudomonadota</taxon>
        <taxon>Betaproteobacteria</taxon>
        <taxon>Burkholderiales</taxon>
        <taxon>Burkholderiaceae</taxon>
        <taxon>Paraburkholderia</taxon>
    </lineage>
</organism>
<dbReference type="PANTHER" id="PTHR40065">
    <property type="entry name" value="RNA-BINDING PROTEIN YHBY"/>
    <property type="match status" value="1"/>
</dbReference>
<dbReference type="RefSeq" id="WP_074300249.1">
    <property type="nucleotide sequence ID" value="NZ_FSRU01000002.1"/>
</dbReference>
<feature type="compositionally biased region" description="Basic residues" evidence="3">
    <location>
        <begin position="160"/>
        <end position="177"/>
    </location>
</feature>
<evidence type="ECO:0000256" key="1">
    <source>
        <dbReference type="ARBA" id="ARBA00022884"/>
    </source>
</evidence>
<keyword evidence="6" id="KW-1185">Reference proteome</keyword>
<dbReference type="SMART" id="SM01103">
    <property type="entry name" value="CRS1_YhbY"/>
    <property type="match status" value="1"/>
</dbReference>
<evidence type="ECO:0000259" key="4">
    <source>
        <dbReference type="PROSITE" id="PS51295"/>
    </source>
</evidence>
<feature type="region of interest" description="Disordered" evidence="3">
    <location>
        <begin position="96"/>
        <end position="177"/>
    </location>
</feature>
<evidence type="ECO:0000256" key="3">
    <source>
        <dbReference type="SAM" id="MobiDB-lite"/>
    </source>
</evidence>
<protein>
    <submittedName>
        <fullName evidence="5">Putative RNA-binding protein, YhbY family</fullName>
    </submittedName>
</protein>
<dbReference type="OrthoDB" id="9797519at2"/>
<dbReference type="GO" id="GO:0003723">
    <property type="term" value="F:RNA binding"/>
    <property type="evidence" value="ECO:0007669"/>
    <property type="project" value="UniProtKB-UniRule"/>
</dbReference>
<keyword evidence="1 2" id="KW-0694">RNA-binding</keyword>
<dbReference type="Pfam" id="PF01985">
    <property type="entry name" value="CRS1_YhbY"/>
    <property type="match status" value="1"/>
</dbReference>
<dbReference type="AlphaFoldDB" id="A0A1N6KXZ4"/>
<evidence type="ECO:0000313" key="5">
    <source>
        <dbReference type="EMBL" id="SIO61424.1"/>
    </source>
</evidence>
<dbReference type="EMBL" id="FSRU01000002">
    <property type="protein sequence ID" value="SIO61424.1"/>
    <property type="molecule type" value="Genomic_DNA"/>
</dbReference>
<evidence type="ECO:0000313" key="6">
    <source>
        <dbReference type="Proteomes" id="UP000185151"/>
    </source>
</evidence>